<evidence type="ECO:0000256" key="1">
    <source>
        <dbReference type="ARBA" id="ARBA00004651"/>
    </source>
</evidence>
<feature type="transmembrane region" description="Helical" evidence="8">
    <location>
        <begin position="12"/>
        <end position="36"/>
    </location>
</feature>
<proteinExistence type="inferred from homology"/>
<comment type="similarity">
    <text evidence="7">Belongs to the drug/metabolite transporter (DMT) superfamily. Small multidrug resistance (SMR) (TC 2.A.7.1) family.</text>
</comment>
<evidence type="ECO:0000256" key="5">
    <source>
        <dbReference type="ARBA" id="ARBA00022989"/>
    </source>
</evidence>
<dbReference type="RefSeq" id="WP_246118123.1">
    <property type="nucleotide sequence ID" value="NZ_BJXW01000044.1"/>
</dbReference>
<feature type="transmembrane region" description="Helical" evidence="8">
    <location>
        <begin position="158"/>
        <end position="174"/>
    </location>
</feature>
<keyword evidence="6 8" id="KW-0472">Membrane</keyword>
<evidence type="ECO:0000256" key="3">
    <source>
        <dbReference type="ARBA" id="ARBA00022475"/>
    </source>
</evidence>
<name>A0A511V0L2_9BACI</name>
<dbReference type="PANTHER" id="PTHR30561:SF0">
    <property type="entry name" value="GUANIDINIUM EXPORTER"/>
    <property type="match status" value="1"/>
</dbReference>
<protein>
    <recommendedName>
        <fullName evidence="11">QacE family quaternary ammonium compound efflux SMR transporter</fullName>
    </recommendedName>
</protein>
<keyword evidence="2" id="KW-0813">Transport</keyword>
<dbReference type="GO" id="GO:0005886">
    <property type="term" value="C:plasma membrane"/>
    <property type="evidence" value="ECO:0007669"/>
    <property type="project" value="UniProtKB-SubCell"/>
</dbReference>
<accession>A0A511V0L2</accession>
<evidence type="ECO:0000256" key="6">
    <source>
        <dbReference type="ARBA" id="ARBA00023136"/>
    </source>
</evidence>
<evidence type="ECO:0000313" key="9">
    <source>
        <dbReference type="EMBL" id="GEN32450.1"/>
    </source>
</evidence>
<keyword evidence="4 7" id="KW-0812">Transmembrane</keyword>
<dbReference type="Gene3D" id="1.10.3730.20">
    <property type="match status" value="1"/>
</dbReference>
<dbReference type="Pfam" id="PF00893">
    <property type="entry name" value="Multi_Drug_Res"/>
    <property type="match status" value="1"/>
</dbReference>
<dbReference type="EMBL" id="BJXW01000044">
    <property type="protein sequence ID" value="GEN32450.1"/>
    <property type="molecule type" value="Genomic_DNA"/>
</dbReference>
<evidence type="ECO:0000256" key="2">
    <source>
        <dbReference type="ARBA" id="ARBA00022448"/>
    </source>
</evidence>
<evidence type="ECO:0000256" key="4">
    <source>
        <dbReference type="ARBA" id="ARBA00022692"/>
    </source>
</evidence>
<dbReference type="GO" id="GO:0022857">
    <property type="term" value="F:transmembrane transporter activity"/>
    <property type="evidence" value="ECO:0007669"/>
    <property type="project" value="InterPro"/>
</dbReference>
<dbReference type="InterPro" id="IPR045324">
    <property type="entry name" value="Small_multidrug_res"/>
</dbReference>
<feature type="transmembrane region" description="Helical" evidence="8">
    <location>
        <begin position="73"/>
        <end position="91"/>
    </location>
</feature>
<gene>
    <name evidence="9" type="ORF">CQU01_26880</name>
</gene>
<keyword evidence="3" id="KW-1003">Cell membrane</keyword>
<feature type="transmembrane region" description="Helical" evidence="8">
    <location>
        <begin position="135"/>
        <end position="152"/>
    </location>
</feature>
<evidence type="ECO:0000256" key="7">
    <source>
        <dbReference type="RuleBase" id="RU003942"/>
    </source>
</evidence>
<organism evidence="9 10">
    <name type="scientific">Cerasibacillus quisquiliarum</name>
    <dbReference type="NCBI Taxonomy" id="227865"/>
    <lineage>
        <taxon>Bacteria</taxon>
        <taxon>Bacillati</taxon>
        <taxon>Bacillota</taxon>
        <taxon>Bacilli</taxon>
        <taxon>Bacillales</taxon>
        <taxon>Bacillaceae</taxon>
        <taxon>Cerasibacillus</taxon>
    </lineage>
</organism>
<keyword evidence="5 8" id="KW-1133">Transmembrane helix</keyword>
<dbReference type="PANTHER" id="PTHR30561">
    <property type="entry name" value="SMR FAMILY PROTON-DEPENDENT DRUG EFFLUX TRANSPORTER SUGE"/>
    <property type="match status" value="1"/>
</dbReference>
<dbReference type="InterPro" id="IPR000390">
    <property type="entry name" value="Small_drug/metabolite_transptr"/>
</dbReference>
<feature type="transmembrane region" description="Helical" evidence="8">
    <location>
        <begin position="211"/>
        <end position="229"/>
    </location>
</feature>
<dbReference type="AlphaFoldDB" id="A0A511V0L2"/>
<comment type="subcellular location">
    <subcellularLocation>
        <location evidence="1 7">Cell membrane</location>
        <topology evidence="1 7">Multi-pass membrane protein</topology>
    </subcellularLocation>
</comment>
<evidence type="ECO:0000313" key="10">
    <source>
        <dbReference type="Proteomes" id="UP000321491"/>
    </source>
</evidence>
<keyword evidence="10" id="KW-1185">Reference proteome</keyword>
<evidence type="ECO:0000256" key="8">
    <source>
        <dbReference type="SAM" id="Phobius"/>
    </source>
</evidence>
<evidence type="ECO:0008006" key="11">
    <source>
        <dbReference type="Google" id="ProtNLM"/>
    </source>
</evidence>
<comment type="caution">
    <text evidence="9">The sequence shown here is derived from an EMBL/GenBank/DDBJ whole genome shotgun (WGS) entry which is preliminary data.</text>
</comment>
<dbReference type="InterPro" id="IPR037185">
    <property type="entry name" value="EmrE-like"/>
</dbReference>
<dbReference type="SUPFAM" id="SSF103481">
    <property type="entry name" value="Multidrug resistance efflux transporter EmrE"/>
    <property type="match status" value="1"/>
</dbReference>
<sequence>MTKNKKKKGPKWNLFFYHVVIFIIVHFLFVFLVGVIPLSELGSHSYLDYILEHFINHSVNIYQNETINHMSNIWKTILIIHFIVELIETLFPPKQKTKTTEKVEKRNSTVISDMKKDVGIKTNMKQRESGTVRRAWVYLIIAGLLEIIWATALKMDMLGGPLLIVLIISFDLLIRSVKQLGVGTSYAIFTGIGVVGMVIVDFIVFQESLSMVKIGLVILLVLFIIGLRFSSEQEEIT</sequence>
<feature type="transmembrane region" description="Helical" evidence="8">
    <location>
        <begin position="186"/>
        <end position="205"/>
    </location>
</feature>
<reference evidence="9 10" key="1">
    <citation type="submission" date="2019-07" db="EMBL/GenBank/DDBJ databases">
        <title>Whole genome shotgun sequence of Cerasibacillus quisquiliarum NBRC 102429.</title>
        <authorList>
            <person name="Hosoyama A."/>
            <person name="Uohara A."/>
            <person name="Ohji S."/>
            <person name="Ichikawa N."/>
        </authorList>
    </citation>
    <scope>NUCLEOTIDE SEQUENCE [LARGE SCALE GENOMIC DNA]</scope>
    <source>
        <strain evidence="9 10">NBRC 102429</strain>
    </source>
</reference>
<dbReference type="Proteomes" id="UP000321491">
    <property type="component" value="Unassembled WGS sequence"/>
</dbReference>